<dbReference type="AlphaFoldDB" id="A0A9P8QAI0"/>
<comment type="caution">
    <text evidence="2">The sequence shown here is derived from an EMBL/GenBank/DDBJ whole genome shotgun (WGS) entry which is preliminary data.</text>
</comment>
<feature type="region of interest" description="Disordered" evidence="1">
    <location>
        <begin position="485"/>
        <end position="523"/>
    </location>
</feature>
<reference evidence="2" key="1">
    <citation type="journal article" date="2021" name="Open Biol.">
        <title>Shared evolutionary footprints suggest mitochondrial oxidative damage underlies multiple complex I losses in fungi.</title>
        <authorList>
            <person name="Schikora-Tamarit M.A."/>
            <person name="Marcet-Houben M."/>
            <person name="Nosek J."/>
            <person name="Gabaldon T."/>
        </authorList>
    </citation>
    <scope>NUCLEOTIDE SEQUENCE</scope>
    <source>
        <strain evidence="2">CBS2887</strain>
    </source>
</reference>
<protein>
    <submittedName>
        <fullName evidence="2">Uncharacterized protein</fullName>
    </submittedName>
</protein>
<name>A0A9P8QAI0_WICPI</name>
<feature type="compositionally biased region" description="Polar residues" evidence="1">
    <location>
        <begin position="434"/>
        <end position="454"/>
    </location>
</feature>
<feature type="compositionally biased region" description="Low complexity" evidence="1">
    <location>
        <begin position="552"/>
        <end position="572"/>
    </location>
</feature>
<gene>
    <name evidence="2" type="ORF">WICPIJ_002950</name>
</gene>
<sequence length="652" mass="72323">MDQQTRYLKDHSSLYSKISNEQHQLQQFTSPSNPLKKKLLLHYNAESQQLTTTNDIGIIGKLILQFSRQNNNIHNNSNNNSTKRIIGGSLDHQPAINNYISDYQCDSDADAGFDDSYMNYRLCYNSEGQRVTRYVGDDIEEEGNISDNETKDDFANEDNYGSVELDMKHILGGLDLNEESDVEEEVQLLFPSHGDENVDSKQSLEALQMIEEPICDVSMNDDIQDTTQVSCPLEDEEEEGFSQTTIFSKDLNREKHTNEDYEEESDVTSQHTALYEEDVLQGTKPESHTYTPVTAQESLPSQESSPYSPVAANPTIPILSQQIVTEETNQIFPPTCKTPTTQLISEETSGRSDSYISFKDLDVNPISSIASTIEKNMLLLETPTKSTIPSHTSSIVAKSDKEGKDEVTECKFVTPIKEDYNSMNIPYIVKLRKTPTNNKQTTDSQTSPQSGGVSNRVVSQLIRSFESTPVSSPLSSPTGIVNGFYPSRTSTETPSPKPTTAAATASLRPTLKSTYQSSSPLSTPLKITEPKLILNHITPIKSTTSQMLSKVSISTQTNTSSSSSSSPSNNRSKINDSSVKPATSRTNRVNIKEICQMFENQLLMNSPPKKPIHSVKDTTSSVDNDDEGNGTVIKRKLLKSNVIKSHIIYESV</sequence>
<evidence type="ECO:0000313" key="2">
    <source>
        <dbReference type="EMBL" id="KAH3686070.1"/>
    </source>
</evidence>
<feature type="region of interest" description="Disordered" evidence="1">
    <location>
        <begin position="605"/>
        <end position="627"/>
    </location>
</feature>
<proteinExistence type="predicted"/>
<accession>A0A9P8QAI0</accession>
<reference evidence="2" key="2">
    <citation type="submission" date="2021-01" db="EMBL/GenBank/DDBJ databases">
        <authorList>
            <person name="Schikora-Tamarit M.A."/>
        </authorList>
    </citation>
    <scope>NUCLEOTIDE SEQUENCE</scope>
    <source>
        <strain evidence="2">CBS2887</strain>
    </source>
</reference>
<keyword evidence="3" id="KW-1185">Reference proteome</keyword>
<feature type="region of interest" description="Disordered" evidence="1">
    <location>
        <begin position="544"/>
        <end position="585"/>
    </location>
</feature>
<organism evidence="2 3">
    <name type="scientific">Wickerhamomyces pijperi</name>
    <name type="common">Yeast</name>
    <name type="synonym">Pichia pijperi</name>
    <dbReference type="NCBI Taxonomy" id="599730"/>
    <lineage>
        <taxon>Eukaryota</taxon>
        <taxon>Fungi</taxon>
        <taxon>Dikarya</taxon>
        <taxon>Ascomycota</taxon>
        <taxon>Saccharomycotina</taxon>
        <taxon>Saccharomycetes</taxon>
        <taxon>Phaffomycetales</taxon>
        <taxon>Wickerhamomycetaceae</taxon>
        <taxon>Wickerhamomyces</taxon>
    </lineage>
</organism>
<feature type="compositionally biased region" description="Low complexity" evidence="1">
    <location>
        <begin position="486"/>
        <end position="506"/>
    </location>
</feature>
<evidence type="ECO:0000256" key="1">
    <source>
        <dbReference type="SAM" id="MobiDB-lite"/>
    </source>
</evidence>
<feature type="region of interest" description="Disordered" evidence="1">
    <location>
        <begin position="281"/>
        <end position="309"/>
    </location>
</feature>
<dbReference type="EMBL" id="JAEUBG010001661">
    <property type="protein sequence ID" value="KAH3686070.1"/>
    <property type="molecule type" value="Genomic_DNA"/>
</dbReference>
<feature type="compositionally biased region" description="Polar residues" evidence="1">
    <location>
        <begin position="288"/>
        <end position="307"/>
    </location>
</feature>
<dbReference type="Proteomes" id="UP000774326">
    <property type="component" value="Unassembled WGS sequence"/>
</dbReference>
<evidence type="ECO:0000313" key="3">
    <source>
        <dbReference type="Proteomes" id="UP000774326"/>
    </source>
</evidence>
<feature type="compositionally biased region" description="Polar residues" evidence="1">
    <location>
        <begin position="511"/>
        <end position="522"/>
    </location>
</feature>
<feature type="compositionally biased region" description="Polar residues" evidence="1">
    <location>
        <begin position="575"/>
        <end position="585"/>
    </location>
</feature>
<feature type="region of interest" description="Disordered" evidence="1">
    <location>
        <begin position="433"/>
        <end position="454"/>
    </location>
</feature>